<organism evidence="1 2">
    <name type="scientific">Bradyrhizobium ivorense</name>
    <dbReference type="NCBI Taxonomy" id="2511166"/>
    <lineage>
        <taxon>Bacteria</taxon>
        <taxon>Pseudomonadati</taxon>
        <taxon>Pseudomonadota</taxon>
        <taxon>Alphaproteobacteria</taxon>
        <taxon>Hyphomicrobiales</taxon>
        <taxon>Nitrobacteraceae</taxon>
        <taxon>Bradyrhizobium</taxon>
    </lineage>
</organism>
<protein>
    <submittedName>
        <fullName evidence="1">Uncharacterized protein</fullName>
    </submittedName>
</protein>
<reference evidence="1" key="1">
    <citation type="submission" date="2019-02" db="EMBL/GenBank/DDBJ databases">
        <authorList>
            <person name="Pothier F.J."/>
        </authorList>
    </citation>
    <scope>NUCLEOTIDE SEQUENCE</scope>
    <source>
        <strain evidence="1">CI-1B</strain>
    </source>
</reference>
<sequence length="48" mass="5613">MPYFGRTQFLNPAPKYRNAQLFTHSRVSLRERGKRKIIQPVNRASQPG</sequence>
<proteinExistence type="predicted"/>
<dbReference type="Proteomes" id="UP000328092">
    <property type="component" value="Unassembled WGS sequence"/>
</dbReference>
<keyword evidence="2" id="KW-1185">Reference proteome</keyword>
<comment type="caution">
    <text evidence="1">The sequence shown here is derived from an EMBL/GenBank/DDBJ whole genome shotgun (WGS) entry which is preliminary data.</text>
</comment>
<name>A0A508TA24_9BRAD</name>
<dbReference type="AlphaFoldDB" id="A0A508TA24"/>
<dbReference type="EMBL" id="CAADFC020000010">
    <property type="protein sequence ID" value="VIO70057.1"/>
    <property type="molecule type" value="Genomic_DNA"/>
</dbReference>
<evidence type="ECO:0000313" key="1">
    <source>
        <dbReference type="EMBL" id="VIO70057.1"/>
    </source>
</evidence>
<evidence type="ECO:0000313" key="2">
    <source>
        <dbReference type="Proteomes" id="UP000328092"/>
    </source>
</evidence>
<accession>A0A508TA24</accession>
<gene>
    <name evidence="1" type="ORF">CI1B_29300</name>
</gene>